<gene>
    <name evidence="1" type="ORF">PDESU_00821</name>
</gene>
<dbReference type="PANTHER" id="PTHR45947:SF3">
    <property type="entry name" value="SULFOQUINOVOSYL TRANSFERASE SQD2"/>
    <property type="match status" value="1"/>
</dbReference>
<protein>
    <submittedName>
        <fullName evidence="1">Uncharacterized protein</fullName>
    </submittedName>
</protein>
<sequence>MKILIYDDNPDFGGHQVMACHGIEALAAEPSAEVVCLINPANQKLAERLRGAGIPACPAQEKMPPADLVLCIQGDIAQSTKGIKTAKQAGIECASYIAIPHRMADMGAKLGALRDRLNQHRFNTPDRFITISKSMKQIMLERGCAKPISIVPNGIPAPGIQHQPSEPTTLGVIGRIEFNQKQQDFMVRAFLNESAFKGCHLLLVGGGPDEAKLRTLVAGQRNITLMPWQEDMEAIYEKIDFLMIPSRYEGVPLVMLEALARGIPVIASARDGMKDLLPQNWTFDPGHADALARTLQEVRASWPNQIEPLRQHVLSAHSMEAFKRNFIRKVAGINPE</sequence>
<dbReference type="Proteomes" id="UP000366872">
    <property type="component" value="Unassembled WGS sequence"/>
</dbReference>
<dbReference type="Gene3D" id="3.40.50.2000">
    <property type="entry name" value="Glycogen Phosphorylase B"/>
    <property type="match status" value="2"/>
</dbReference>
<dbReference type="SUPFAM" id="SSF53756">
    <property type="entry name" value="UDP-Glycosyltransferase/glycogen phosphorylase"/>
    <property type="match status" value="1"/>
</dbReference>
<dbReference type="AlphaFoldDB" id="A0A6C2TX67"/>
<evidence type="ECO:0000313" key="2">
    <source>
        <dbReference type="Proteomes" id="UP000366872"/>
    </source>
</evidence>
<keyword evidence="2" id="KW-1185">Reference proteome</keyword>
<dbReference type="RefSeq" id="WP_136077952.1">
    <property type="nucleotide sequence ID" value="NZ_CAAHFG010000001.1"/>
</dbReference>
<accession>A0A6C2TX67</accession>
<evidence type="ECO:0000313" key="1">
    <source>
        <dbReference type="EMBL" id="VGO12270.1"/>
    </source>
</evidence>
<dbReference type="Pfam" id="PF13692">
    <property type="entry name" value="Glyco_trans_1_4"/>
    <property type="match status" value="1"/>
</dbReference>
<dbReference type="CDD" id="cd03801">
    <property type="entry name" value="GT4_PimA-like"/>
    <property type="match status" value="1"/>
</dbReference>
<name>A0A6C2TX67_PONDE</name>
<organism evidence="1 2">
    <name type="scientific">Pontiella desulfatans</name>
    <dbReference type="NCBI Taxonomy" id="2750659"/>
    <lineage>
        <taxon>Bacteria</taxon>
        <taxon>Pseudomonadati</taxon>
        <taxon>Kiritimatiellota</taxon>
        <taxon>Kiritimatiellia</taxon>
        <taxon>Kiritimatiellales</taxon>
        <taxon>Pontiellaceae</taxon>
        <taxon>Pontiella</taxon>
    </lineage>
</organism>
<proteinExistence type="predicted"/>
<dbReference type="GO" id="GO:0016757">
    <property type="term" value="F:glycosyltransferase activity"/>
    <property type="evidence" value="ECO:0007669"/>
    <property type="project" value="TreeGrafter"/>
</dbReference>
<reference evidence="1 2" key="1">
    <citation type="submission" date="2019-04" db="EMBL/GenBank/DDBJ databases">
        <authorList>
            <person name="Van Vliet M D."/>
        </authorList>
    </citation>
    <scope>NUCLEOTIDE SEQUENCE [LARGE SCALE GENOMIC DNA]</scope>
    <source>
        <strain evidence="1 2">F1</strain>
    </source>
</reference>
<dbReference type="PANTHER" id="PTHR45947">
    <property type="entry name" value="SULFOQUINOVOSYL TRANSFERASE SQD2"/>
    <property type="match status" value="1"/>
</dbReference>
<dbReference type="InterPro" id="IPR050194">
    <property type="entry name" value="Glycosyltransferase_grp1"/>
</dbReference>
<dbReference type="EMBL" id="CAAHFG010000001">
    <property type="protein sequence ID" value="VGO12270.1"/>
    <property type="molecule type" value="Genomic_DNA"/>
</dbReference>